<dbReference type="EMBL" id="MBFT01000590">
    <property type="protein sequence ID" value="PVU88892.1"/>
    <property type="molecule type" value="Genomic_DNA"/>
</dbReference>
<evidence type="ECO:0000256" key="1">
    <source>
        <dbReference type="SAM" id="MobiDB-lite"/>
    </source>
</evidence>
<dbReference type="PANTHER" id="PTHR28060">
    <property type="entry name" value="ATP SYNTHASE SUBUNIT J, MITOCHONDRIAL"/>
    <property type="match status" value="1"/>
</dbReference>
<evidence type="ECO:0000313" key="3">
    <source>
        <dbReference type="EMBL" id="PVU88208.1"/>
    </source>
</evidence>
<sequence>MFGMRSWPSPYFKFMGPFITAGVVVLYGVTKLQRAVSSIDEHRDNPQNPYYAEFQAQKHKSEH</sequence>
<keyword evidence="2" id="KW-0812">Transmembrane</keyword>
<dbReference type="InterPro" id="IPR006995">
    <property type="entry name" value="ATP_synth_F0_jsu"/>
</dbReference>
<comment type="caution">
    <text evidence="3">The sequence shown here is derived from an EMBL/GenBank/DDBJ whole genome shotgun (WGS) entry which is preliminary data.</text>
</comment>
<dbReference type="GO" id="GO:0045259">
    <property type="term" value="C:proton-transporting ATP synthase complex"/>
    <property type="evidence" value="ECO:0007669"/>
    <property type="project" value="InterPro"/>
</dbReference>
<evidence type="ECO:0000313" key="5">
    <source>
        <dbReference type="Proteomes" id="UP000245699"/>
    </source>
</evidence>
<feature type="transmembrane region" description="Helical" evidence="2">
    <location>
        <begin position="12"/>
        <end position="29"/>
    </location>
</feature>
<protein>
    <recommendedName>
        <fullName evidence="6">ATP synthase subunit J, mitochondrial</fullName>
    </recommendedName>
</protein>
<dbReference type="AlphaFoldDB" id="A0A2T9Y7A9"/>
<gene>
    <name evidence="4" type="ORF">BB559_005343</name>
    <name evidence="3" type="ORF">BB559_005675</name>
</gene>
<feature type="region of interest" description="Disordered" evidence="1">
    <location>
        <begin position="39"/>
        <end position="63"/>
    </location>
</feature>
<keyword evidence="2" id="KW-0472">Membrane</keyword>
<proteinExistence type="predicted"/>
<keyword evidence="2" id="KW-1133">Transmembrane helix</keyword>
<accession>A0A2T9Y7A9</accession>
<dbReference type="OrthoDB" id="5520611at2759"/>
<dbReference type="Pfam" id="PF04911">
    <property type="entry name" value="ATP-synt_J"/>
    <property type="match status" value="1"/>
</dbReference>
<dbReference type="Proteomes" id="UP000245699">
    <property type="component" value="Unassembled WGS sequence"/>
</dbReference>
<name>A0A2T9Y7A9_9FUNG</name>
<reference evidence="3 5" key="1">
    <citation type="journal article" date="2018" name="MBio">
        <title>Comparative Genomics Reveals the Core Gene Toolbox for the Fungus-Insect Symbiosis.</title>
        <authorList>
            <person name="Wang Y."/>
            <person name="Stata M."/>
            <person name="Wang W."/>
            <person name="Stajich J.E."/>
            <person name="White M.M."/>
            <person name="Moncalvo J.M."/>
        </authorList>
    </citation>
    <scope>NUCLEOTIDE SEQUENCE [LARGE SCALE GENOMIC DNA]</scope>
    <source>
        <strain evidence="3 5">AUS-77-4</strain>
    </source>
</reference>
<dbReference type="EMBL" id="MBFT01000647">
    <property type="protein sequence ID" value="PVU88208.1"/>
    <property type="molecule type" value="Genomic_DNA"/>
</dbReference>
<evidence type="ECO:0008006" key="6">
    <source>
        <dbReference type="Google" id="ProtNLM"/>
    </source>
</evidence>
<dbReference type="GO" id="GO:0046933">
    <property type="term" value="F:proton-transporting ATP synthase activity, rotational mechanism"/>
    <property type="evidence" value="ECO:0007669"/>
    <property type="project" value="TreeGrafter"/>
</dbReference>
<organism evidence="3 5">
    <name type="scientific">Furculomyces boomerangus</name>
    <dbReference type="NCBI Taxonomy" id="61424"/>
    <lineage>
        <taxon>Eukaryota</taxon>
        <taxon>Fungi</taxon>
        <taxon>Fungi incertae sedis</taxon>
        <taxon>Zoopagomycota</taxon>
        <taxon>Kickxellomycotina</taxon>
        <taxon>Harpellomycetes</taxon>
        <taxon>Harpellales</taxon>
        <taxon>Harpellaceae</taxon>
        <taxon>Furculomyces</taxon>
    </lineage>
</organism>
<evidence type="ECO:0000256" key="2">
    <source>
        <dbReference type="SAM" id="Phobius"/>
    </source>
</evidence>
<evidence type="ECO:0000313" key="4">
    <source>
        <dbReference type="EMBL" id="PVU88892.1"/>
    </source>
</evidence>
<dbReference type="PANTHER" id="PTHR28060:SF1">
    <property type="entry name" value="ATP SYNTHASE SUBUNIT J, MITOCHONDRIAL"/>
    <property type="match status" value="1"/>
</dbReference>
<keyword evidence="5" id="KW-1185">Reference proteome</keyword>